<dbReference type="EMBL" id="AMYD01003160">
    <property type="protein sequence ID" value="EQB46991.1"/>
    <property type="molecule type" value="Genomic_DNA"/>
</dbReference>
<dbReference type="HOGENOM" id="CLU_3399355_0_0_1"/>
<organism evidence="1 2">
    <name type="scientific">Colletotrichum gloeosporioides (strain Cg-14)</name>
    <name type="common">Anthracnose fungus</name>
    <name type="synonym">Glomerella cingulata</name>
    <dbReference type="NCBI Taxonomy" id="1237896"/>
    <lineage>
        <taxon>Eukaryota</taxon>
        <taxon>Fungi</taxon>
        <taxon>Dikarya</taxon>
        <taxon>Ascomycota</taxon>
        <taxon>Pezizomycotina</taxon>
        <taxon>Sordariomycetes</taxon>
        <taxon>Hypocreomycetidae</taxon>
        <taxon>Glomerellales</taxon>
        <taxon>Glomerellaceae</taxon>
        <taxon>Colletotrichum</taxon>
        <taxon>Colletotrichum gloeosporioides species complex</taxon>
    </lineage>
</organism>
<dbReference type="AlphaFoldDB" id="T0L614"/>
<sequence>MSSCTIKRLAQTQFKIRILVYDERSMTAKLH</sequence>
<name>T0L614_COLGC</name>
<reference evidence="2" key="1">
    <citation type="journal article" date="2013" name="Mol. Plant Microbe Interact.">
        <title>Global aspects of pacC regulation of pathogenicity genes in Colletotrichum gloeosporioides as revealed by transcriptome analysis.</title>
        <authorList>
            <person name="Alkan N."/>
            <person name="Meng X."/>
            <person name="Friedlander G."/>
            <person name="Reuveni E."/>
            <person name="Sukno S."/>
            <person name="Sherman A."/>
            <person name="Thon M."/>
            <person name="Fluhr R."/>
            <person name="Prusky D."/>
        </authorList>
    </citation>
    <scope>NUCLEOTIDE SEQUENCE [LARGE SCALE GENOMIC DNA]</scope>
    <source>
        <strain evidence="2">Cg-14</strain>
    </source>
</reference>
<evidence type="ECO:0000313" key="2">
    <source>
        <dbReference type="Proteomes" id="UP000015530"/>
    </source>
</evidence>
<proteinExistence type="predicted"/>
<protein>
    <submittedName>
        <fullName evidence="1">Uncharacterized protein</fullName>
    </submittedName>
</protein>
<gene>
    <name evidence="1" type="ORF">CGLO_13919</name>
</gene>
<dbReference type="Proteomes" id="UP000015530">
    <property type="component" value="Unassembled WGS sequence"/>
</dbReference>
<accession>T0L614</accession>
<evidence type="ECO:0000313" key="1">
    <source>
        <dbReference type="EMBL" id="EQB46991.1"/>
    </source>
</evidence>
<comment type="caution">
    <text evidence="1">The sequence shown here is derived from an EMBL/GenBank/DDBJ whole genome shotgun (WGS) entry which is preliminary data.</text>
</comment>